<dbReference type="SUPFAM" id="SSF51905">
    <property type="entry name" value="FAD/NAD(P)-binding domain"/>
    <property type="match status" value="1"/>
</dbReference>
<name>A0A554XQ23_9BURK</name>
<accession>A0A554XQ23</accession>
<comment type="pathway">
    <text evidence="2">Cofactor biosynthesis; ubiquinone biosynthesis.</text>
</comment>
<evidence type="ECO:0000256" key="4">
    <source>
        <dbReference type="ARBA" id="ARBA00022630"/>
    </source>
</evidence>
<dbReference type="InterPro" id="IPR002938">
    <property type="entry name" value="FAD-bd"/>
</dbReference>
<dbReference type="Proteomes" id="UP000316388">
    <property type="component" value="Unassembled WGS sequence"/>
</dbReference>
<dbReference type="Pfam" id="PF01494">
    <property type="entry name" value="FAD_binding_3"/>
    <property type="match status" value="1"/>
</dbReference>
<evidence type="ECO:0000256" key="5">
    <source>
        <dbReference type="ARBA" id="ARBA00022827"/>
    </source>
</evidence>
<proteinExistence type="inferred from homology"/>
<organism evidence="10 11">
    <name type="scientific">Tepidimonas fonticaldi</name>
    <dbReference type="NCBI Taxonomy" id="1101373"/>
    <lineage>
        <taxon>Bacteria</taxon>
        <taxon>Pseudomonadati</taxon>
        <taxon>Pseudomonadota</taxon>
        <taxon>Betaproteobacteria</taxon>
        <taxon>Burkholderiales</taxon>
        <taxon>Tepidimonas</taxon>
    </lineage>
</organism>
<keyword evidence="6 10" id="KW-0560">Oxidoreductase</keyword>
<dbReference type="EMBL" id="VJOO01000003">
    <property type="protein sequence ID" value="TSE37917.1"/>
    <property type="molecule type" value="Genomic_DNA"/>
</dbReference>
<dbReference type="PANTHER" id="PTHR43876">
    <property type="entry name" value="UBIQUINONE BIOSYNTHESIS MONOOXYGENASE COQ6, MITOCHONDRIAL"/>
    <property type="match status" value="1"/>
</dbReference>
<dbReference type="InterPro" id="IPR006076">
    <property type="entry name" value="FAD-dep_OxRdtase"/>
</dbReference>
<keyword evidence="7" id="KW-0503">Monooxygenase</keyword>
<protein>
    <submittedName>
        <fullName evidence="10">2-octaprenylphenol hydroxylase</fullName>
        <ecNumber evidence="10">1.14.13.-</ecNumber>
    </submittedName>
</protein>
<evidence type="ECO:0000256" key="3">
    <source>
        <dbReference type="ARBA" id="ARBA00005349"/>
    </source>
</evidence>
<dbReference type="RefSeq" id="WP_143968312.1">
    <property type="nucleotide sequence ID" value="NZ_VJOO01000003.1"/>
</dbReference>
<dbReference type="GO" id="GO:0016705">
    <property type="term" value="F:oxidoreductase activity, acting on paired donors, with incorporation or reduction of molecular oxygen"/>
    <property type="evidence" value="ECO:0007669"/>
    <property type="project" value="InterPro"/>
</dbReference>
<dbReference type="InterPro" id="IPR010971">
    <property type="entry name" value="UbiH/COQ6"/>
</dbReference>
<dbReference type="GO" id="GO:0071949">
    <property type="term" value="F:FAD binding"/>
    <property type="evidence" value="ECO:0007669"/>
    <property type="project" value="InterPro"/>
</dbReference>
<feature type="domain" description="FAD-binding" evidence="9">
    <location>
        <begin position="139"/>
        <end position="336"/>
    </location>
</feature>
<dbReference type="InterPro" id="IPR018168">
    <property type="entry name" value="Ubi_Hdrlase_CS"/>
</dbReference>
<feature type="domain" description="FAD dependent oxidoreductase" evidence="8">
    <location>
        <begin position="6"/>
        <end position="42"/>
    </location>
</feature>
<dbReference type="Gene3D" id="3.50.50.60">
    <property type="entry name" value="FAD/NAD(P)-binding domain"/>
    <property type="match status" value="2"/>
</dbReference>
<dbReference type="InterPro" id="IPR051205">
    <property type="entry name" value="UbiH/COQ6_monooxygenase"/>
</dbReference>
<evidence type="ECO:0000313" key="10">
    <source>
        <dbReference type="EMBL" id="TSE37917.1"/>
    </source>
</evidence>
<gene>
    <name evidence="10" type="primary">ubiI</name>
    <name evidence="10" type="ORF">Tfont_00572</name>
</gene>
<dbReference type="InterPro" id="IPR036188">
    <property type="entry name" value="FAD/NAD-bd_sf"/>
</dbReference>
<evidence type="ECO:0000256" key="1">
    <source>
        <dbReference type="ARBA" id="ARBA00001974"/>
    </source>
</evidence>
<evidence type="ECO:0000313" key="11">
    <source>
        <dbReference type="Proteomes" id="UP000316388"/>
    </source>
</evidence>
<evidence type="ECO:0000256" key="2">
    <source>
        <dbReference type="ARBA" id="ARBA00004749"/>
    </source>
</evidence>
<dbReference type="PANTHER" id="PTHR43876:SF7">
    <property type="entry name" value="UBIQUINONE BIOSYNTHESIS MONOOXYGENASE COQ6, MITOCHONDRIAL"/>
    <property type="match status" value="1"/>
</dbReference>
<comment type="similarity">
    <text evidence="3">Belongs to the UbiH/COQ6 family.</text>
</comment>
<evidence type="ECO:0000256" key="6">
    <source>
        <dbReference type="ARBA" id="ARBA00023002"/>
    </source>
</evidence>
<dbReference type="GO" id="GO:0004497">
    <property type="term" value="F:monooxygenase activity"/>
    <property type="evidence" value="ECO:0007669"/>
    <property type="project" value="UniProtKB-KW"/>
</dbReference>
<dbReference type="GO" id="GO:0006744">
    <property type="term" value="P:ubiquinone biosynthetic process"/>
    <property type="evidence" value="ECO:0007669"/>
    <property type="project" value="UniProtKB-UniPathway"/>
</dbReference>
<dbReference type="EC" id="1.14.13.-" evidence="10"/>
<dbReference type="UniPathway" id="UPA00232"/>
<keyword evidence="5" id="KW-0274">FAD</keyword>
<keyword evidence="4" id="KW-0285">Flavoprotein</keyword>
<evidence type="ECO:0000259" key="9">
    <source>
        <dbReference type="Pfam" id="PF01494"/>
    </source>
</evidence>
<dbReference type="Gene3D" id="3.30.9.10">
    <property type="entry name" value="D-Amino Acid Oxidase, subunit A, domain 2"/>
    <property type="match status" value="1"/>
</dbReference>
<dbReference type="AlphaFoldDB" id="A0A554XQ23"/>
<comment type="caution">
    <text evidence="10">The sequence shown here is derived from an EMBL/GenBank/DDBJ whole genome shotgun (WGS) entry which is preliminary data.</text>
</comment>
<dbReference type="Pfam" id="PF01266">
    <property type="entry name" value="DAO"/>
    <property type="match status" value="1"/>
</dbReference>
<sequence>MTKTYDVAILGGGIVGRTLALLLARERLRVALVERPPAGGATAPDIRAYALNAASRALLESVRAWPNEGDTVTPVRHMWVADADPIPDADGIDAAAAVRFDADTAAPHPLAWIVDVPALEATLAQAVAFQPGIERLTDDGGVRPKAALTVVCEGRRSATRAAEGLAYDRRPYPHTAIAARLHCERPHGAVARQWFCGDSILALLPMGGTEGQTVALVWSVPHARAADLLALPPDAFAQAVQQACAAALGPMRTLGQPAGWPLELSIARPWVRPGLALAGDAAHAMHPLAGQGLNVGLGDVAELARVLREREYWRPLGDLRLLRRYERARAAPVSAMQTATDTLYGLFGSPDARLAALRRWGLRAVDQLEPIKHWFIQQAAGQPVTPHP</sequence>
<dbReference type="PROSITE" id="PS01304">
    <property type="entry name" value="UBIH"/>
    <property type="match status" value="1"/>
</dbReference>
<dbReference type="PRINTS" id="PR00420">
    <property type="entry name" value="RNGMNOXGNASE"/>
</dbReference>
<reference evidence="10 11" key="1">
    <citation type="submission" date="2019-07" db="EMBL/GenBank/DDBJ databases">
        <title>Tepidimonas fonticaldi AT-A2 draft genome.</title>
        <authorList>
            <person name="Da Costa M.S."/>
            <person name="Froufe H.J.C."/>
            <person name="Egas C."/>
            <person name="Albuquerque L."/>
        </authorList>
    </citation>
    <scope>NUCLEOTIDE SEQUENCE [LARGE SCALE GENOMIC DNA]</scope>
    <source>
        <strain evidence="10 11">AT-A2</strain>
    </source>
</reference>
<comment type="cofactor">
    <cofactor evidence="1">
        <name>FAD</name>
        <dbReference type="ChEBI" id="CHEBI:57692"/>
    </cofactor>
</comment>
<dbReference type="NCBIfam" id="TIGR01988">
    <property type="entry name" value="Ubi-OHases"/>
    <property type="match status" value="1"/>
</dbReference>
<evidence type="ECO:0000256" key="7">
    <source>
        <dbReference type="ARBA" id="ARBA00023033"/>
    </source>
</evidence>
<evidence type="ECO:0000259" key="8">
    <source>
        <dbReference type="Pfam" id="PF01266"/>
    </source>
</evidence>